<dbReference type="RefSeq" id="WP_115482170.1">
    <property type="nucleotide sequence ID" value="NZ_QRCT01000032.1"/>
</dbReference>
<dbReference type="Proteomes" id="UP000255036">
    <property type="component" value="Unassembled WGS sequence"/>
</dbReference>
<dbReference type="EMBL" id="QRCT01000032">
    <property type="protein sequence ID" value="RDU23226.1"/>
    <property type="molecule type" value="Genomic_DNA"/>
</dbReference>
<accession>A0A371AUH6</accession>
<organism evidence="2 3">
    <name type="scientific">Anaerosacchariphilus polymeriproducens</name>
    <dbReference type="NCBI Taxonomy" id="1812858"/>
    <lineage>
        <taxon>Bacteria</taxon>
        <taxon>Bacillati</taxon>
        <taxon>Bacillota</taxon>
        <taxon>Clostridia</taxon>
        <taxon>Lachnospirales</taxon>
        <taxon>Lachnospiraceae</taxon>
        <taxon>Anaerosacchariphilus</taxon>
    </lineage>
</organism>
<dbReference type="AlphaFoldDB" id="A0A371AUH6"/>
<keyword evidence="1" id="KW-1133">Transmembrane helix</keyword>
<evidence type="ECO:0000256" key="1">
    <source>
        <dbReference type="SAM" id="Phobius"/>
    </source>
</evidence>
<feature type="transmembrane region" description="Helical" evidence="1">
    <location>
        <begin position="81"/>
        <end position="101"/>
    </location>
</feature>
<evidence type="ECO:0000313" key="2">
    <source>
        <dbReference type="EMBL" id="RDU23226.1"/>
    </source>
</evidence>
<keyword evidence="1" id="KW-0472">Membrane</keyword>
<keyword evidence="1" id="KW-0812">Transmembrane</keyword>
<sequence>MNEQIILLILIVIAALSTVSFYLWSAILQVQNKNDERWTLVLLKSKSFAEVANGLLTILVAILLCIPSIQEVLVPLKRILFAGILFFGLRNLLELIGLIYYDRKL</sequence>
<name>A0A371AUH6_9FIRM</name>
<comment type="caution">
    <text evidence="2">The sequence shown here is derived from an EMBL/GenBank/DDBJ whole genome shotgun (WGS) entry which is preliminary data.</text>
</comment>
<dbReference type="OrthoDB" id="1757762at2"/>
<protein>
    <submittedName>
        <fullName evidence="2">Uncharacterized protein</fullName>
    </submittedName>
</protein>
<keyword evidence="3" id="KW-1185">Reference proteome</keyword>
<proteinExistence type="predicted"/>
<feature type="transmembrane region" description="Helical" evidence="1">
    <location>
        <begin position="6"/>
        <end position="27"/>
    </location>
</feature>
<evidence type="ECO:0000313" key="3">
    <source>
        <dbReference type="Proteomes" id="UP000255036"/>
    </source>
</evidence>
<feature type="transmembrane region" description="Helical" evidence="1">
    <location>
        <begin position="48"/>
        <end position="69"/>
    </location>
</feature>
<reference evidence="2 3" key="1">
    <citation type="submission" date="2018-07" db="EMBL/GenBank/DDBJ databases">
        <title>Anaerosacharophilus polymeroproducens gen. nov. sp. nov., an anaerobic bacterium isolated from salt field.</title>
        <authorList>
            <person name="Kim W."/>
            <person name="Yang S.-H."/>
            <person name="Oh J."/>
            <person name="Lee J.-H."/>
            <person name="Kwon K.K."/>
        </authorList>
    </citation>
    <scope>NUCLEOTIDE SEQUENCE [LARGE SCALE GENOMIC DNA]</scope>
    <source>
        <strain evidence="2 3">MCWD5</strain>
    </source>
</reference>
<gene>
    <name evidence="2" type="ORF">DWV06_10630</name>
</gene>